<dbReference type="AlphaFoldDB" id="A0AA35YKF8"/>
<dbReference type="InterPro" id="IPR001104">
    <property type="entry name" value="3-oxo-5_a-steroid_4-DH_C"/>
</dbReference>
<feature type="transmembrane region" description="Helical" evidence="6">
    <location>
        <begin position="70"/>
        <end position="93"/>
    </location>
</feature>
<feature type="transmembrane region" description="Helical" evidence="6">
    <location>
        <begin position="170"/>
        <end position="192"/>
    </location>
</feature>
<evidence type="ECO:0000256" key="6">
    <source>
        <dbReference type="SAM" id="Phobius"/>
    </source>
</evidence>
<feature type="domain" description="3-oxo-5-alpha-steroid 4-dehydrogenase C-terminal" evidence="7">
    <location>
        <begin position="233"/>
        <end position="337"/>
    </location>
</feature>
<comment type="subcellular location">
    <subcellularLocation>
        <location evidence="1">Endomembrane system</location>
        <topology evidence="1">Multi-pass membrane protein</topology>
    </subcellularLocation>
</comment>
<feature type="transmembrane region" description="Helical" evidence="6">
    <location>
        <begin position="374"/>
        <end position="395"/>
    </location>
</feature>
<keyword evidence="5 6" id="KW-0472">Membrane</keyword>
<evidence type="ECO:0000256" key="1">
    <source>
        <dbReference type="ARBA" id="ARBA00004127"/>
    </source>
</evidence>
<dbReference type="GO" id="GO:0005783">
    <property type="term" value="C:endoplasmic reticulum"/>
    <property type="evidence" value="ECO:0007669"/>
    <property type="project" value="TreeGrafter"/>
</dbReference>
<feature type="transmembrane region" description="Helical" evidence="6">
    <location>
        <begin position="335"/>
        <end position="354"/>
    </location>
</feature>
<feature type="transmembrane region" description="Helical" evidence="6">
    <location>
        <begin position="445"/>
        <end position="467"/>
    </location>
</feature>
<evidence type="ECO:0000313" key="8">
    <source>
        <dbReference type="EMBL" id="CAI9275663.1"/>
    </source>
</evidence>
<feature type="transmembrane region" description="Helical" evidence="6">
    <location>
        <begin position="219"/>
        <end position="247"/>
    </location>
</feature>
<keyword evidence="4 6" id="KW-1133">Transmembrane helix</keyword>
<feature type="transmembrane region" description="Helical" evidence="6">
    <location>
        <begin position="12"/>
        <end position="39"/>
    </location>
</feature>
<dbReference type="GO" id="GO:0003865">
    <property type="term" value="F:3-oxo-5-alpha-steroid 4-dehydrogenase activity"/>
    <property type="evidence" value="ECO:0007669"/>
    <property type="project" value="TreeGrafter"/>
</dbReference>
<dbReference type="GO" id="GO:0016095">
    <property type="term" value="P:polyprenol catabolic process"/>
    <property type="evidence" value="ECO:0007669"/>
    <property type="project" value="TreeGrafter"/>
</dbReference>
<feature type="transmembrane region" description="Helical" evidence="6">
    <location>
        <begin position="407"/>
        <end position="425"/>
    </location>
</feature>
<name>A0AA35YKF8_LACSI</name>
<evidence type="ECO:0000256" key="5">
    <source>
        <dbReference type="ARBA" id="ARBA00023136"/>
    </source>
</evidence>
<evidence type="ECO:0000259" key="7">
    <source>
        <dbReference type="Pfam" id="PF02544"/>
    </source>
</evidence>
<dbReference type="PROSITE" id="PS50244">
    <property type="entry name" value="S5A_REDUCTASE"/>
    <property type="match status" value="2"/>
</dbReference>
<dbReference type="InterPro" id="IPR039698">
    <property type="entry name" value="Dfg10/SRD5A3"/>
</dbReference>
<protein>
    <recommendedName>
        <fullName evidence="7">3-oxo-5-alpha-steroid 4-dehydrogenase C-terminal domain-containing protein</fullName>
    </recommendedName>
</protein>
<keyword evidence="3 6" id="KW-0812">Transmembrane</keyword>
<evidence type="ECO:0000256" key="4">
    <source>
        <dbReference type="ARBA" id="ARBA00022989"/>
    </source>
</evidence>
<feature type="transmembrane region" description="Helical" evidence="6">
    <location>
        <begin position="132"/>
        <end position="150"/>
    </location>
</feature>
<comment type="pathway">
    <text evidence="2">Protein modification; protein glycosylation.</text>
</comment>
<proteinExistence type="predicted"/>
<gene>
    <name evidence="8" type="ORF">LSALG_LOCUS15687</name>
</gene>
<reference evidence="8" key="1">
    <citation type="submission" date="2023-04" db="EMBL/GenBank/DDBJ databases">
        <authorList>
            <person name="Vijverberg K."/>
            <person name="Xiong W."/>
            <person name="Schranz E."/>
        </authorList>
    </citation>
    <scope>NUCLEOTIDE SEQUENCE</scope>
</reference>
<accession>A0AA35YKF8</accession>
<organism evidence="8 9">
    <name type="scientific">Lactuca saligna</name>
    <name type="common">Willowleaf lettuce</name>
    <dbReference type="NCBI Taxonomy" id="75948"/>
    <lineage>
        <taxon>Eukaryota</taxon>
        <taxon>Viridiplantae</taxon>
        <taxon>Streptophyta</taxon>
        <taxon>Embryophyta</taxon>
        <taxon>Tracheophyta</taxon>
        <taxon>Spermatophyta</taxon>
        <taxon>Magnoliopsida</taxon>
        <taxon>eudicotyledons</taxon>
        <taxon>Gunneridae</taxon>
        <taxon>Pentapetalae</taxon>
        <taxon>asterids</taxon>
        <taxon>campanulids</taxon>
        <taxon>Asterales</taxon>
        <taxon>Asteraceae</taxon>
        <taxon>Cichorioideae</taxon>
        <taxon>Cichorieae</taxon>
        <taxon>Lactucinae</taxon>
        <taxon>Lactuca</taxon>
    </lineage>
</organism>
<dbReference type="Pfam" id="PF02544">
    <property type="entry name" value="Steroid_dh"/>
    <property type="match status" value="2"/>
</dbReference>
<evidence type="ECO:0000256" key="3">
    <source>
        <dbReference type="ARBA" id="ARBA00022692"/>
    </source>
</evidence>
<evidence type="ECO:0000313" key="9">
    <source>
        <dbReference type="Proteomes" id="UP001177003"/>
    </source>
</evidence>
<dbReference type="PANTHER" id="PTHR14624">
    <property type="entry name" value="DFG10 PROTEIN"/>
    <property type="match status" value="1"/>
</dbReference>
<dbReference type="Proteomes" id="UP001177003">
    <property type="component" value="Chromosome 3"/>
</dbReference>
<dbReference type="GO" id="GO:0006488">
    <property type="term" value="P:dolichol-linked oligosaccharide biosynthetic process"/>
    <property type="evidence" value="ECO:0007669"/>
    <property type="project" value="InterPro"/>
</dbReference>
<dbReference type="PANTHER" id="PTHR14624:SF0">
    <property type="entry name" value="POLYPRENOL REDUCTASE"/>
    <property type="match status" value="1"/>
</dbReference>
<feature type="transmembrane region" description="Helical" evidence="6">
    <location>
        <begin position="488"/>
        <end position="514"/>
    </location>
</feature>
<dbReference type="EMBL" id="OX465079">
    <property type="protein sequence ID" value="CAI9275663.1"/>
    <property type="molecule type" value="Genomic_DNA"/>
</dbReference>
<keyword evidence="9" id="KW-1185">Reference proteome</keyword>
<evidence type="ECO:0000256" key="2">
    <source>
        <dbReference type="ARBA" id="ARBA00004922"/>
    </source>
</evidence>
<feature type="domain" description="3-oxo-5-alpha-steroid 4-dehydrogenase C-terminal" evidence="7">
    <location>
        <begin position="501"/>
        <end position="614"/>
    </location>
</feature>
<sequence length="614" mass="71415">MSEILFLRMEELGLGLVSLLRAAWIIATLPILVACLPLPGLGWFRRTLLGFAKRGKILQSNSKLTVPQRFFSHFYVVAIFWTTFLLIAVWFYAIKMLPSLIEQDLFSTITSHLTGGSHAFPLNKSLSTKEHVYNVWLSVFLLLLMEAQVLRRFYETFYVFNYSPSARMHIFGYLAGLFFYTAAPLSLCCTFAPEVFNFVKNLVAEFIVRGKDRMSRPEFNIWIFVTPFLTLRWYSWIGGAIFLWGWVHQLRCHEILGSLREKTEKLEDYVIPYGDWFEYISSPHYSAEIVIYGGLVVASGGGDLSLWLLFAFVVANLVFAATETQRWYRHKFDDYPRLVPFPGLAWLHTILMLGNRGKILQSNSKLTVPQRFFSHFYTMAILWTTLLLVAMWSYATTSHVAGGESHANNVWLSVFLLVLMELHLLRRLYETFYVFNYSPSARMHIFTYLLGLFFYVMAPLSLCCNFASQVFDFVKGKGHMSRPGFDNIWMFVTPFLRLPWYAWIGAAIFFWGWVHQLRCHHILGSLRDKTKKLEEYVIPYGDWFEYVSSPHYTAEIVIYGGLVMASGGVDLSLWLLFAFVVANLVYTAKETQGWYRRKFEHYPCNRYIILPFVY</sequence>